<dbReference type="SUPFAM" id="SSF48695">
    <property type="entry name" value="Multiheme cytochromes"/>
    <property type="match status" value="1"/>
</dbReference>
<reference evidence="8 9" key="1">
    <citation type="journal article" date="2010" name="DNA Res.">
        <title>Bacterial lifestyle in a deep-sea hydrothermal vent chimney revealed by the genome sequence of the thermophilic bacterium Deferribacter desulfuricans SSM1.</title>
        <authorList>
            <person name="Takaki Y."/>
            <person name="Shimamura S."/>
            <person name="Nakagawa S."/>
            <person name="Fukuhara Y."/>
            <person name="Horikawa H."/>
            <person name="Ankai A."/>
            <person name="Harada T."/>
            <person name="Hosoyama A."/>
            <person name="Oguchi A."/>
            <person name="Fukui S."/>
            <person name="Fujita N."/>
            <person name="Takami H."/>
            <person name="Takai K."/>
        </authorList>
    </citation>
    <scope>NUCLEOTIDE SEQUENCE [LARGE SCALE GENOMIC DNA]</scope>
    <source>
        <strain evidence="9">DSM 14783 / JCM 11476 / NBRC 101012 / SSM1</strain>
    </source>
</reference>
<dbReference type="OrthoDB" id="5518603at2"/>
<dbReference type="NCBIfam" id="NF040971">
    <property type="entry name" value="cytc_ExtS"/>
    <property type="match status" value="1"/>
</dbReference>
<dbReference type="PANTHER" id="PTHR37823">
    <property type="entry name" value="CYTOCHROME C-553-LIKE"/>
    <property type="match status" value="1"/>
</dbReference>
<dbReference type="GO" id="GO:0046872">
    <property type="term" value="F:metal ion binding"/>
    <property type="evidence" value="ECO:0007669"/>
    <property type="project" value="UniProtKB-KW"/>
</dbReference>
<dbReference type="RefSeq" id="WP_013007405.1">
    <property type="nucleotide sequence ID" value="NC_013939.1"/>
</dbReference>
<dbReference type="PANTHER" id="PTHR37823:SF1">
    <property type="entry name" value="CYTOCHROME C-553-LIKE"/>
    <property type="match status" value="1"/>
</dbReference>
<dbReference type="PROSITE" id="PS51007">
    <property type="entry name" value="CYTC"/>
    <property type="match status" value="1"/>
</dbReference>
<keyword evidence="2 6" id="KW-0349">Heme</keyword>
<keyword evidence="9" id="KW-1185">Reference proteome</keyword>
<dbReference type="InterPro" id="IPR009056">
    <property type="entry name" value="Cyt_c-like_dom"/>
</dbReference>
<proteinExistence type="predicted"/>
<dbReference type="EMBL" id="AP011529">
    <property type="protein sequence ID" value="BAI80157.1"/>
    <property type="molecule type" value="Genomic_DNA"/>
</dbReference>
<organism evidence="8 9">
    <name type="scientific">Deferribacter desulfuricans (strain DSM 14783 / JCM 11476 / NBRC 101012 / SSM1)</name>
    <dbReference type="NCBI Taxonomy" id="639282"/>
    <lineage>
        <taxon>Bacteria</taxon>
        <taxon>Pseudomonadati</taxon>
        <taxon>Deferribacterota</taxon>
        <taxon>Deferribacteres</taxon>
        <taxon>Deferribacterales</taxon>
        <taxon>Deferribacteraceae</taxon>
        <taxon>Deferribacter</taxon>
    </lineage>
</organism>
<evidence type="ECO:0000313" key="8">
    <source>
        <dbReference type="EMBL" id="BAI80157.1"/>
    </source>
</evidence>
<evidence type="ECO:0000256" key="3">
    <source>
        <dbReference type="ARBA" id="ARBA00022723"/>
    </source>
</evidence>
<dbReference type="Proteomes" id="UP000001520">
    <property type="component" value="Chromosome"/>
</dbReference>
<dbReference type="HOGENOM" id="CLU_1056727_0_0_0"/>
<evidence type="ECO:0000256" key="2">
    <source>
        <dbReference type="ARBA" id="ARBA00022617"/>
    </source>
</evidence>
<accession>D3PC34</accession>
<dbReference type="KEGG" id="ddf:DEFDS_0677"/>
<evidence type="ECO:0000256" key="4">
    <source>
        <dbReference type="ARBA" id="ARBA00022982"/>
    </source>
</evidence>
<dbReference type="SUPFAM" id="SSF46626">
    <property type="entry name" value="Cytochrome c"/>
    <property type="match status" value="2"/>
</dbReference>
<dbReference type="Pfam" id="PF00034">
    <property type="entry name" value="Cytochrom_C"/>
    <property type="match status" value="1"/>
</dbReference>
<keyword evidence="3 6" id="KW-0479">Metal-binding</keyword>
<protein>
    <submittedName>
        <fullName evidence="8">Multiheme c-type cytochrome</fullName>
    </submittedName>
</protein>
<dbReference type="eggNOG" id="COG2010">
    <property type="taxonomic scope" value="Bacteria"/>
</dbReference>
<dbReference type="GO" id="GO:0009055">
    <property type="term" value="F:electron transfer activity"/>
    <property type="evidence" value="ECO:0007669"/>
    <property type="project" value="InterPro"/>
</dbReference>
<dbReference type="InterPro" id="IPR036909">
    <property type="entry name" value="Cyt_c-like_dom_sf"/>
</dbReference>
<evidence type="ECO:0000259" key="7">
    <source>
        <dbReference type="PROSITE" id="PS51007"/>
    </source>
</evidence>
<dbReference type="STRING" id="639282.DEFDS_0677"/>
<evidence type="ECO:0000256" key="1">
    <source>
        <dbReference type="ARBA" id="ARBA00022448"/>
    </source>
</evidence>
<name>D3PC34_DEFDS</name>
<gene>
    <name evidence="8" type="ordered locus">DEFDS_0677</name>
</gene>
<keyword evidence="5 6" id="KW-0408">Iron</keyword>
<evidence type="ECO:0000256" key="5">
    <source>
        <dbReference type="ARBA" id="ARBA00023004"/>
    </source>
</evidence>
<keyword evidence="4" id="KW-0249">Electron transport</keyword>
<dbReference type="eggNOG" id="COG3474">
    <property type="taxonomic scope" value="Bacteria"/>
</dbReference>
<dbReference type="InterPro" id="IPR051811">
    <property type="entry name" value="Cytochrome_c550/c551-like"/>
</dbReference>
<evidence type="ECO:0000256" key="6">
    <source>
        <dbReference type="PROSITE-ProRule" id="PRU00433"/>
    </source>
</evidence>
<dbReference type="AlphaFoldDB" id="D3PC34"/>
<dbReference type="Gene3D" id="1.10.760.10">
    <property type="entry name" value="Cytochrome c-like domain"/>
    <property type="match status" value="2"/>
</dbReference>
<sequence>MAINRFLILIIFVAINAYSAAKCVKCHTVHYEKIGSCSVCHRGIEKSSRQDIAHYRIIKGKYSYYFFDNSTRVTKGYELIELGHCRRCHIIAGKGNLLAINLDLSWNYKSDDEIFDSIKKPNNFMPDFRFSDEQIVYIINAIYNGAKNNLSKKIVEVIHINKGDEKEIFKEKCGGCHKVLSKNSGPLGEGVYGPNLSGLFSKYYYKINDRFWDYDLFKKWLKNTRDVKKNSLMPNLILKDDEIKKIYQVIK</sequence>
<dbReference type="GO" id="GO:0020037">
    <property type="term" value="F:heme binding"/>
    <property type="evidence" value="ECO:0007669"/>
    <property type="project" value="InterPro"/>
</dbReference>
<dbReference type="InterPro" id="IPR036280">
    <property type="entry name" value="Multihaem_cyt_sf"/>
</dbReference>
<dbReference type="Pfam" id="PF13442">
    <property type="entry name" value="Cytochrome_CBB3"/>
    <property type="match status" value="1"/>
</dbReference>
<keyword evidence="1" id="KW-0813">Transport</keyword>
<evidence type="ECO:0000313" key="9">
    <source>
        <dbReference type="Proteomes" id="UP000001520"/>
    </source>
</evidence>
<feature type="domain" description="Cytochrome c" evidence="7">
    <location>
        <begin position="160"/>
        <end position="251"/>
    </location>
</feature>